<evidence type="ECO:0000259" key="13">
    <source>
        <dbReference type="PROSITE" id="PS50198"/>
    </source>
</evidence>
<accession>A0A2N5E9Z2</accession>
<dbReference type="NCBIfam" id="NF008054">
    <property type="entry name" value="PRK10788.1"/>
    <property type="match status" value="1"/>
</dbReference>
<keyword evidence="7" id="KW-0143">Chaperone</keyword>
<sequence length="626" mass="67887">MMDNLRAASNHVVLKIILALIILSFVLTGVGNYLIGGSGDYAAKVNGQEINRAQFEQAFQNERARMQQQLGEQFSVLAGNEQYMQQLRQQVLNQLIDVTLIDQYAKKLGIAISDEQVKQSILKTPAFQTNNQFDNDKYLAMVRGSGYSPDSYAQVVRRQLQAQQLNQVFGGSEFVLPAEADSLAALVLQERDVRVAAFDTDALAAKQTATEDELKGYYDQHQNEFIAPQQLKVSYLEMDAAALQDKITVSDAEVAAYYDQHKNTFGQPERKKFAVIVLKSQADADAVLAELKKGADFAELAKTKSTDTFTGKRGGELEWMEPETTLDDFKNANLTEKGQVSGVIKSSSGYLVLRLNDVEPAKLKPLDDVRNDVLAKLKQEKALDAYYALQQKVSEAATNDNESLASAEEVSGIKAVHTDWFTQQTLPQALSAKPVADALFDGSLLGEGGSPGSNSNVITADGDRAFVVRVDAHKPQGVKPFAEVRDAVLAQVKHQKAQAQAQADAQKVLAALKQGKGDEALKTAGLSFGTTQKVQRSQQPSAFEQSVYALPQPQAGKPNYGVTQDEKGNVVIVALDAVNPGKLPADEVANFSGQIKEGATNITFDALIAGLRQSGKIKLGSAAQVE</sequence>
<dbReference type="InterPro" id="IPR046357">
    <property type="entry name" value="PPIase_dom_sf"/>
</dbReference>
<keyword evidence="11 14" id="KW-0413">Isomerase</keyword>
<dbReference type="InterPro" id="IPR000297">
    <property type="entry name" value="PPIase_PpiC"/>
</dbReference>
<keyword evidence="4 12" id="KW-0812">Transmembrane</keyword>
<dbReference type="InterPro" id="IPR027304">
    <property type="entry name" value="Trigger_fact/SurA_dom_sf"/>
</dbReference>
<feature type="transmembrane region" description="Helical" evidence="12">
    <location>
        <begin position="12"/>
        <end position="35"/>
    </location>
</feature>
<dbReference type="Pfam" id="PF13145">
    <property type="entry name" value="Rotamase_2"/>
    <property type="match status" value="2"/>
</dbReference>
<dbReference type="AlphaFoldDB" id="A0A2N5E9Z2"/>
<evidence type="ECO:0000256" key="9">
    <source>
        <dbReference type="ARBA" id="ARBA00040743"/>
    </source>
</evidence>
<keyword evidence="3" id="KW-0997">Cell inner membrane</keyword>
<evidence type="ECO:0000256" key="6">
    <source>
        <dbReference type="ARBA" id="ARBA00023136"/>
    </source>
</evidence>
<feature type="domain" description="PpiC" evidence="13">
    <location>
        <begin position="268"/>
        <end position="357"/>
    </location>
</feature>
<comment type="caution">
    <text evidence="14">The sequence shown here is derived from an EMBL/GenBank/DDBJ whole genome shotgun (WGS) entry which is preliminary data.</text>
</comment>
<dbReference type="Gene3D" id="3.10.50.40">
    <property type="match status" value="1"/>
</dbReference>
<dbReference type="SUPFAM" id="SSF54534">
    <property type="entry name" value="FKBP-like"/>
    <property type="match status" value="1"/>
</dbReference>
<evidence type="ECO:0000256" key="10">
    <source>
        <dbReference type="ARBA" id="ARBA00042775"/>
    </source>
</evidence>
<dbReference type="GO" id="GO:0003755">
    <property type="term" value="F:peptidyl-prolyl cis-trans isomerase activity"/>
    <property type="evidence" value="ECO:0007669"/>
    <property type="project" value="UniProtKB-KW"/>
</dbReference>
<evidence type="ECO:0000256" key="11">
    <source>
        <dbReference type="PROSITE-ProRule" id="PRU00278"/>
    </source>
</evidence>
<reference evidence="14 15" key="1">
    <citation type="submission" date="2017-12" db="EMBL/GenBank/DDBJ databases">
        <title>Characterization of six clinical isolates of Enterochimera gen. nov., a novel genus of the Yersiniaciae family and the three species Enterochimera arupensis sp. nov., Enterochimera coloradensis sp. nov, and Enterochimera californica sp. nov.</title>
        <authorList>
            <person name="Rossi A."/>
            <person name="Fisher M."/>
        </authorList>
    </citation>
    <scope>NUCLEOTIDE SEQUENCE [LARGE SCALE GENOMIC DNA]</scope>
    <source>
        <strain evidence="15">2015-Iso6</strain>
    </source>
</reference>
<organism evidence="14 15">
    <name type="scientific">Chimaeribacter californicus</name>
    <dbReference type="NCBI Taxonomy" id="2060067"/>
    <lineage>
        <taxon>Bacteria</taxon>
        <taxon>Pseudomonadati</taxon>
        <taxon>Pseudomonadota</taxon>
        <taxon>Gammaproteobacteria</taxon>
        <taxon>Enterobacterales</taxon>
        <taxon>Yersiniaceae</taxon>
        <taxon>Chimaeribacter</taxon>
    </lineage>
</organism>
<comment type="subcellular location">
    <subcellularLocation>
        <location evidence="1">Cell inner membrane</location>
        <topology evidence="1">Single-pass type II membrane protein</topology>
        <orientation evidence="1">Periplasmic side</orientation>
    </subcellularLocation>
</comment>
<evidence type="ECO:0000256" key="1">
    <source>
        <dbReference type="ARBA" id="ARBA00004382"/>
    </source>
</evidence>
<dbReference type="SUPFAM" id="SSF109998">
    <property type="entry name" value="Triger factor/SurA peptide-binding domain-like"/>
    <property type="match status" value="1"/>
</dbReference>
<evidence type="ECO:0000256" key="12">
    <source>
        <dbReference type="SAM" id="Phobius"/>
    </source>
</evidence>
<dbReference type="OrthoDB" id="9812372at2"/>
<evidence type="ECO:0000256" key="3">
    <source>
        <dbReference type="ARBA" id="ARBA00022519"/>
    </source>
</evidence>
<dbReference type="EMBL" id="PJZF01000005">
    <property type="protein sequence ID" value="PLR38691.1"/>
    <property type="molecule type" value="Genomic_DNA"/>
</dbReference>
<dbReference type="PANTHER" id="PTHR47529">
    <property type="entry name" value="PEPTIDYL-PROLYL CIS-TRANS ISOMERASE D"/>
    <property type="match status" value="1"/>
</dbReference>
<dbReference type="Pfam" id="PF13624">
    <property type="entry name" value="SurA_N_3"/>
    <property type="match status" value="1"/>
</dbReference>
<proteinExistence type="inferred from homology"/>
<evidence type="ECO:0000256" key="8">
    <source>
        <dbReference type="ARBA" id="ARBA00038408"/>
    </source>
</evidence>
<dbReference type="Gene3D" id="1.10.4030.10">
    <property type="entry name" value="Porin chaperone SurA, peptide-binding domain"/>
    <property type="match status" value="1"/>
</dbReference>
<evidence type="ECO:0000256" key="7">
    <source>
        <dbReference type="ARBA" id="ARBA00023186"/>
    </source>
</evidence>
<evidence type="ECO:0000256" key="5">
    <source>
        <dbReference type="ARBA" id="ARBA00022989"/>
    </source>
</evidence>
<keyword evidence="15" id="KW-1185">Reference proteome</keyword>
<dbReference type="RefSeq" id="WP_101815638.1">
    <property type="nucleotide sequence ID" value="NZ_PJZF01000005.1"/>
</dbReference>
<dbReference type="Proteomes" id="UP000234240">
    <property type="component" value="Unassembled WGS sequence"/>
</dbReference>
<evidence type="ECO:0000313" key="15">
    <source>
        <dbReference type="Proteomes" id="UP000234240"/>
    </source>
</evidence>
<dbReference type="PANTHER" id="PTHR47529:SF1">
    <property type="entry name" value="PERIPLASMIC CHAPERONE PPID"/>
    <property type="match status" value="1"/>
</dbReference>
<keyword evidence="11" id="KW-0697">Rotamase</keyword>
<dbReference type="PROSITE" id="PS50198">
    <property type="entry name" value="PPIC_PPIASE_2"/>
    <property type="match status" value="1"/>
</dbReference>
<evidence type="ECO:0000256" key="2">
    <source>
        <dbReference type="ARBA" id="ARBA00022475"/>
    </source>
</evidence>
<dbReference type="GO" id="GO:0005886">
    <property type="term" value="C:plasma membrane"/>
    <property type="evidence" value="ECO:0007669"/>
    <property type="project" value="UniProtKB-SubCell"/>
</dbReference>
<keyword evidence="2" id="KW-1003">Cell membrane</keyword>
<dbReference type="InterPro" id="IPR052029">
    <property type="entry name" value="PpiD_chaperone"/>
</dbReference>
<name>A0A2N5E9Z2_9GAMM</name>
<comment type="similarity">
    <text evidence="8">Belongs to the PpiD chaperone family.</text>
</comment>
<evidence type="ECO:0000313" key="14">
    <source>
        <dbReference type="EMBL" id="PLR38691.1"/>
    </source>
</evidence>
<keyword evidence="5 12" id="KW-1133">Transmembrane helix</keyword>
<protein>
    <recommendedName>
        <fullName evidence="9">Periplasmic chaperone PpiD</fullName>
    </recommendedName>
    <alternativeName>
        <fullName evidence="10">Periplasmic folding chaperone</fullName>
    </alternativeName>
</protein>
<gene>
    <name evidence="14" type="ORF">CYR55_08040</name>
</gene>
<keyword evidence="6 12" id="KW-0472">Membrane</keyword>
<evidence type="ECO:0000256" key="4">
    <source>
        <dbReference type="ARBA" id="ARBA00022692"/>
    </source>
</evidence>